<evidence type="ECO:0000256" key="3">
    <source>
        <dbReference type="ARBA" id="ARBA00022554"/>
    </source>
</evidence>
<dbReference type="PROSITE" id="PS50801">
    <property type="entry name" value="STAS"/>
    <property type="match status" value="1"/>
</dbReference>
<dbReference type="SUPFAM" id="SSF52091">
    <property type="entry name" value="SpoIIaa-like"/>
    <property type="match status" value="1"/>
</dbReference>
<dbReference type="InterPro" id="IPR036513">
    <property type="entry name" value="STAS_dom_sf"/>
</dbReference>
<dbReference type="OrthoDB" id="409725at2759"/>
<keyword evidence="5" id="KW-0029">Amino-acid transport</keyword>
<keyword evidence="6 9" id="KW-1133">Transmembrane helix</keyword>
<accession>A0A9W9Q4J6</accession>
<dbReference type="FunFam" id="3.30.750.24:FF:000012">
    <property type="entry name" value="Sulfate transporter family protein"/>
    <property type="match status" value="1"/>
</dbReference>
<dbReference type="AlphaFoldDB" id="A0A9W9Q4J6"/>
<dbReference type="CDD" id="cd07042">
    <property type="entry name" value="STAS_SulP_like_sulfate_transporter"/>
    <property type="match status" value="1"/>
</dbReference>
<dbReference type="Pfam" id="PF00916">
    <property type="entry name" value="Sulfate_transp"/>
    <property type="match status" value="1"/>
</dbReference>
<feature type="transmembrane region" description="Helical" evidence="9">
    <location>
        <begin position="403"/>
        <end position="420"/>
    </location>
</feature>
<evidence type="ECO:0000256" key="4">
    <source>
        <dbReference type="ARBA" id="ARBA00022692"/>
    </source>
</evidence>
<evidence type="ECO:0000313" key="11">
    <source>
        <dbReference type="EMBL" id="KAJ5324476.1"/>
    </source>
</evidence>
<dbReference type="PANTHER" id="PTHR43310">
    <property type="entry name" value="SULFATE TRANSPORTER YBAR-RELATED"/>
    <property type="match status" value="1"/>
</dbReference>
<evidence type="ECO:0000256" key="2">
    <source>
        <dbReference type="ARBA" id="ARBA00022448"/>
    </source>
</evidence>
<comment type="subcellular location">
    <subcellularLocation>
        <location evidence="1">Vacuole membrane</location>
        <topology evidence="1">Multi-pass membrane protein</topology>
    </subcellularLocation>
</comment>
<evidence type="ECO:0000256" key="7">
    <source>
        <dbReference type="ARBA" id="ARBA00023136"/>
    </source>
</evidence>
<feature type="transmembrane region" description="Helical" evidence="9">
    <location>
        <begin position="272"/>
        <end position="295"/>
    </location>
</feature>
<feature type="domain" description="STAS" evidence="10">
    <location>
        <begin position="734"/>
        <end position="843"/>
    </location>
</feature>
<evidence type="ECO:0000256" key="1">
    <source>
        <dbReference type="ARBA" id="ARBA00004128"/>
    </source>
</evidence>
<dbReference type="Gene3D" id="3.30.750.24">
    <property type="entry name" value="STAS domain"/>
    <property type="match status" value="1"/>
</dbReference>
<evidence type="ECO:0000259" key="10">
    <source>
        <dbReference type="PROSITE" id="PS50801"/>
    </source>
</evidence>
<organism evidence="11 12">
    <name type="scientific">Penicillium atrosanguineum</name>
    <dbReference type="NCBI Taxonomy" id="1132637"/>
    <lineage>
        <taxon>Eukaryota</taxon>
        <taxon>Fungi</taxon>
        <taxon>Dikarya</taxon>
        <taxon>Ascomycota</taxon>
        <taxon>Pezizomycotina</taxon>
        <taxon>Eurotiomycetes</taxon>
        <taxon>Eurotiomycetidae</taxon>
        <taxon>Eurotiales</taxon>
        <taxon>Aspergillaceae</taxon>
        <taxon>Penicillium</taxon>
    </lineage>
</organism>
<keyword evidence="2" id="KW-0813">Transport</keyword>
<sequence length="891" mass="96683">MGVLQPRGRRDSRASALSRRNWGLDQNLSIPPEALVEHANLGSSPGAGLDASSYTGSSLRAPSRSFYHRSLNTPADPAHYASDGLREQTAELATYGLSLNKKPSSGRTSLPPSLDVFQGCHSPATSHEEITSSHPPVGGRSLELRSAPADSAVASSALTEMILRPSADSAEDDTKPAVTGNSPNPHLPTIQDEPESRDTERTSLLAKTRSRSPLRYGAVEDIENQGGRPTRAVNALAQGLSKVAKCTRIVANPKAWDRRAIWQEGIVQPVRVIPAVVLGLLLNILDALSYGMILFPLGEPLFAHLGADGISMFYVSTIISQVVFSCGGSIFKGGIGSEMIEVVPFFHQMAFAIMNRVGKDNPQSVIATTILAFSVSSVLTGLVFFLMGVCGLGSLIGFFPRHILIGCIGGVGYFLIQTGIEVSARLPGSLEYNMYTLQKLFQLDTFPLWIIPLFLAISLLVLKRFIRSNFLVGAYFIGVAVAFYIIILSASISMDTLQHKGWVFDAPSSNNPWYHFYTLYDFSAVNWSAFADTIPAMFALTFFGVLHVPINVPALGISTGEDNVNVDRELVAHGVTNALSGFMGSIQNYLVYTNSLLFIASGGESRLAGLMLAAATAGIMVIGPVIIGYIPVMVVGALIFLLGIELLQEALVDTWGKLTRLEYLTVLIIVVTMGAWDFVMGILVGIILACVNFVVQTSRKSAIRATFSGEIAGSTVRRPPIQQQFLHEAGQQTLIMKLGGYLFFGTIVSVENTMRGLIEDEAFDRQPIRFLILDFSRVYGLDFSAAEAFTRINRILRKRNVQTTISGLNVEGDVGKSLQNVGLFEPDSGVPIFEDLNSALEFCENNYLEVFYSRQEALGRKSIDSTASTHLHPLFPSHQALTAANPVYRKI</sequence>
<dbReference type="InterPro" id="IPR052706">
    <property type="entry name" value="Membrane-Transporter-like"/>
</dbReference>
<evidence type="ECO:0000256" key="6">
    <source>
        <dbReference type="ARBA" id="ARBA00022989"/>
    </source>
</evidence>
<feature type="transmembrane region" description="Helical" evidence="9">
    <location>
        <begin position="301"/>
        <end position="327"/>
    </location>
</feature>
<feature type="transmembrane region" description="Helical" evidence="9">
    <location>
        <begin position="611"/>
        <end position="644"/>
    </location>
</feature>
<evidence type="ECO:0000256" key="8">
    <source>
        <dbReference type="SAM" id="MobiDB-lite"/>
    </source>
</evidence>
<reference evidence="11" key="2">
    <citation type="journal article" date="2023" name="IMA Fungus">
        <title>Comparative genomic study of the Penicillium genus elucidates a diverse pangenome and 15 lateral gene transfer events.</title>
        <authorList>
            <person name="Petersen C."/>
            <person name="Sorensen T."/>
            <person name="Nielsen M.R."/>
            <person name="Sondergaard T.E."/>
            <person name="Sorensen J.L."/>
            <person name="Fitzpatrick D.A."/>
            <person name="Frisvad J.C."/>
            <person name="Nielsen K.L."/>
        </authorList>
    </citation>
    <scope>NUCLEOTIDE SEQUENCE</scope>
    <source>
        <strain evidence="11">IBT 21472</strain>
    </source>
</reference>
<keyword evidence="12" id="KW-1185">Reference proteome</keyword>
<gene>
    <name evidence="11" type="ORF">N7476_003076</name>
</gene>
<dbReference type="Pfam" id="PF01740">
    <property type="entry name" value="STAS"/>
    <property type="match status" value="1"/>
</dbReference>
<keyword evidence="7 9" id="KW-0472">Membrane</keyword>
<comment type="caution">
    <text evidence="11">The sequence shown here is derived from an EMBL/GenBank/DDBJ whole genome shotgun (WGS) entry which is preliminary data.</text>
</comment>
<feature type="region of interest" description="Disordered" evidence="8">
    <location>
        <begin position="165"/>
        <end position="207"/>
    </location>
</feature>
<feature type="transmembrane region" description="Helical" evidence="9">
    <location>
        <begin position="469"/>
        <end position="492"/>
    </location>
</feature>
<keyword evidence="3" id="KW-0926">Vacuole</keyword>
<protein>
    <recommendedName>
        <fullName evidence="10">STAS domain-containing protein</fullName>
    </recommendedName>
</protein>
<feature type="transmembrane region" description="Helical" evidence="9">
    <location>
        <begin position="664"/>
        <end position="695"/>
    </location>
</feature>
<evidence type="ECO:0000256" key="9">
    <source>
        <dbReference type="SAM" id="Phobius"/>
    </source>
</evidence>
<dbReference type="InterPro" id="IPR002645">
    <property type="entry name" value="STAS_dom"/>
</dbReference>
<dbReference type="GO" id="GO:0034490">
    <property type="term" value="P:basic amino acid transmembrane import into vacuole"/>
    <property type="evidence" value="ECO:0007669"/>
    <property type="project" value="UniProtKB-ARBA"/>
</dbReference>
<dbReference type="EMBL" id="JAPZBO010000002">
    <property type="protein sequence ID" value="KAJ5324476.1"/>
    <property type="molecule type" value="Genomic_DNA"/>
</dbReference>
<name>A0A9W9Q4J6_9EURO</name>
<dbReference type="PANTHER" id="PTHR43310:SF4">
    <property type="entry name" value="AFR304WP"/>
    <property type="match status" value="1"/>
</dbReference>
<keyword evidence="4 9" id="KW-0812">Transmembrane</keyword>
<dbReference type="GO" id="GO:0000329">
    <property type="term" value="C:fungal-type vacuole membrane"/>
    <property type="evidence" value="ECO:0007669"/>
    <property type="project" value="UniProtKB-ARBA"/>
</dbReference>
<feature type="transmembrane region" description="Helical" evidence="9">
    <location>
        <begin position="440"/>
        <end position="462"/>
    </location>
</feature>
<dbReference type="Proteomes" id="UP001147746">
    <property type="component" value="Unassembled WGS sequence"/>
</dbReference>
<evidence type="ECO:0000256" key="5">
    <source>
        <dbReference type="ARBA" id="ARBA00022970"/>
    </source>
</evidence>
<dbReference type="InterPro" id="IPR011547">
    <property type="entry name" value="SLC26A/SulP_dom"/>
</dbReference>
<feature type="transmembrane region" description="Helical" evidence="9">
    <location>
        <begin position="370"/>
        <end position="396"/>
    </location>
</feature>
<evidence type="ECO:0000313" key="12">
    <source>
        <dbReference type="Proteomes" id="UP001147746"/>
    </source>
</evidence>
<proteinExistence type="predicted"/>
<reference evidence="11" key="1">
    <citation type="submission" date="2022-12" db="EMBL/GenBank/DDBJ databases">
        <authorList>
            <person name="Petersen C."/>
        </authorList>
    </citation>
    <scope>NUCLEOTIDE SEQUENCE</scope>
    <source>
        <strain evidence="11">IBT 21472</strain>
    </source>
</reference>